<dbReference type="RefSeq" id="XP_011394470.1">
    <property type="nucleotide sequence ID" value="XM_011396168.1"/>
</dbReference>
<dbReference type="GO" id="GO:0005743">
    <property type="term" value="C:mitochondrial inner membrane"/>
    <property type="evidence" value="ECO:0007669"/>
    <property type="project" value="UniProtKB-SubCell"/>
</dbReference>
<proteinExistence type="inferred from homology"/>
<gene>
    <name evidence="4" type="primary">nuo13.4</name>
    <name evidence="4" type="ORF">NCU01142</name>
</gene>
<feature type="compositionally biased region" description="Polar residues" evidence="3">
    <location>
        <begin position="59"/>
        <end position="74"/>
    </location>
</feature>
<keyword evidence="5" id="KW-1185">Reference proteome</keyword>
<dbReference type="Pfam" id="PF05071">
    <property type="entry name" value="NDUFA12"/>
    <property type="match status" value="1"/>
</dbReference>
<keyword evidence="2" id="KW-0496">Mitochondrion</keyword>
<dbReference type="AlphaFoldDB" id="V5ILI8"/>
<dbReference type="PaxDb" id="5141-EFNCRP00000004296"/>
<evidence type="ECO:0000256" key="3">
    <source>
        <dbReference type="SAM" id="MobiDB-lite"/>
    </source>
</evidence>
<dbReference type="PANTHER" id="PTHR12910">
    <property type="entry name" value="NADH-UBIQUINONE OXIDOREDUCTASE SUBUNIT B17.2"/>
    <property type="match status" value="1"/>
</dbReference>
<feature type="region of interest" description="Disordered" evidence="3">
    <location>
        <begin position="39"/>
        <end position="80"/>
    </location>
</feature>
<dbReference type="GeneID" id="3877171"/>
<comment type="function">
    <text evidence="2">Accessory subunit of the mitochondrial membrane respiratory chain NADH dehydrogenase (Complex I), that is believed not to be involved in catalysis. Complex I functions in the transfer of electrons from NADH to the respiratory chain. The immediate electron acceptor for the enzyme is believed to be ubiquinone.</text>
</comment>
<dbReference type="OrthoDB" id="274641at2759"/>
<dbReference type="Proteomes" id="UP000001805">
    <property type="component" value="Chromosome 2, Linkage Group V"/>
</dbReference>
<evidence type="ECO:0000256" key="1">
    <source>
        <dbReference type="ARBA" id="ARBA00007355"/>
    </source>
</evidence>
<comment type="similarity">
    <text evidence="1 2">Belongs to the complex I NDUFA12 subunit family.</text>
</comment>
<reference evidence="4 5" key="1">
    <citation type="journal article" date="2003" name="Nature">
        <title>The genome sequence of the filamentous fungus Neurospora crassa.</title>
        <authorList>
            <person name="Galagan J.E."/>
            <person name="Calvo S.E."/>
            <person name="Borkovich K.A."/>
            <person name="Selker E.U."/>
            <person name="Read N.D."/>
            <person name="Jaffe D."/>
            <person name="FitzHugh W."/>
            <person name="Ma L.J."/>
            <person name="Smirnov S."/>
            <person name="Purcell S."/>
            <person name="Rehman B."/>
            <person name="Elkins T."/>
            <person name="Engels R."/>
            <person name="Wang S."/>
            <person name="Nielsen C.B."/>
            <person name="Butler J."/>
            <person name="Endrizzi M."/>
            <person name="Qui D."/>
            <person name="Ianakiev P."/>
            <person name="Bell-Pedersen D."/>
            <person name="Nelson M.A."/>
            <person name="Werner-Washburne M."/>
            <person name="Selitrennikoff C.P."/>
            <person name="Kinsey J.A."/>
            <person name="Braun E.L."/>
            <person name="Zelter A."/>
            <person name="Schulte U."/>
            <person name="Kothe G.O."/>
            <person name="Jedd G."/>
            <person name="Mewes W."/>
            <person name="Staben C."/>
            <person name="Marcotte E."/>
            <person name="Greenberg D."/>
            <person name="Roy A."/>
            <person name="Foley K."/>
            <person name="Naylor J."/>
            <person name="Stange-Thomann N."/>
            <person name="Barrett R."/>
            <person name="Gnerre S."/>
            <person name="Kamal M."/>
            <person name="Kamvysselis M."/>
            <person name="Mauceli E."/>
            <person name="Bielke C."/>
            <person name="Rudd S."/>
            <person name="Frishman D."/>
            <person name="Krystofova S."/>
            <person name="Rasmussen C."/>
            <person name="Metzenberg R.L."/>
            <person name="Perkins D.D."/>
            <person name="Kroken S."/>
            <person name="Cogoni C."/>
            <person name="Macino G."/>
            <person name="Catcheside D."/>
            <person name="Li W."/>
            <person name="Pratt R.J."/>
            <person name="Osmani S.A."/>
            <person name="DeSouza C.P."/>
            <person name="Glass L."/>
            <person name="Orbach M.J."/>
            <person name="Berglund J.A."/>
            <person name="Voelker R."/>
            <person name="Yarden O."/>
            <person name="Plamann M."/>
            <person name="Seiler S."/>
            <person name="Dunlap J."/>
            <person name="Radford A."/>
            <person name="Aramayo R."/>
            <person name="Natvig D.O."/>
            <person name="Alex L.A."/>
            <person name="Mannhaupt G."/>
            <person name="Ebbole D.J."/>
            <person name="Freitag M."/>
            <person name="Paulsen I."/>
            <person name="Sachs M.S."/>
            <person name="Lander E.S."/>
            <person name="Nusbaum C."/>
            <person name="Birren B."/>
        </authorList>
    </citation>
    <scope>NUCLEOTIDE SEQUENCE [LARGE SCALE GENOMIC DNA]</scope>
    <source>
        <strain evidence="5">ATCC 24698 / 74-OR23-1A / CBS 708.71 / DSM 1257 / FGSC 987</strain>
    </source>
</reference>
<dbReference type="GO" id="GO:0045271">
    <property type="term" value="C:respiratory chain complex I"/>
    <property type="evidence" value="ECO:0000318"/>
    <property type="project" value="GO_Central"/>
</dbReference>
<accession>V5ILI8</accession>
<evidence type="ECO:0000313" key="4">
    <source>
        <dbReference type="EMBL" id="ESA42502.1"/>
    </source>
</evidence>
<dbReference type="STRING" id="367110.V5ILI8"/>
<protein>
    <recommendedName>
        <fullName evidence="2">NADH dehydrogenase [ubiquinone] 1 alpha subcomplex subunit</fullName>
    </recommendedName>
</protein>
<dbReference type="InterPro" id="IPR007763">
    <property type="entry name" value="NDUFA12"/>
</dbReference>
<dbReference type="PANTHER" id="PTHR12910:SF2">
    <property type="entry name" value="NADH DEHYDROGENASE [UBIQUINONE] 1 ALPHA SUBCOMPLEX SUBUNIT 12"/>
    <property type="match status" value="1"/>
</dbReference>
<keyword evidence="2" id="KW-0813">Transport</keyword>
<sequence>MGQSFVPLQFFASCNGPPRSTASVASLLVAAVATPTFNSRPTQRTDAIADDSNPGGARSAQSQSIDSTIRESGQPTPTTMSTITRTIRNLRKVGLKDAWHQMNYIGDTKAGTLVGVDKFGNKFFENQEELPLRTRWVDFAKHDYDPSHIEPLWHAWISYAIDTVPTQDPIATQAPKRPWAPEVHHPNYTTLPGAFKTFNTVKPKIQSWEPVAAPRH</sequence>
<dbReference type="EMBL" id="CM002240">
    <property type="protein sequence ID" value="ESA42502.1"/>
    <property type="molecule type" value="Genomic_DNA"/>
</dbReference>
<keyword evidence="2" id="KW-0999">Mitochondrion inner membrane</keyword>
<evidence type="ECO:0000313" key="5">
    <source>
        <dbReference type="Proteomes" id="UP000001805"/>
    </source>
</evidence>
<dbReference type="SMR" id="V5ILI8"/>
<keyword evidence="2" id="KW-0472">Membrane</keyword>
<keyword evidence="2" id="KW-0249">Electron transport</keyword>
<dbReference type="InParanoid" id="V5ILI8"/>
<name>V5ILI8_NEUCR</name>
<evidence type="ECO:0000256" key="2">
    <source>
        <dbReference type="RuleBase" id="RU363103"/>
    </source>
</evidence>
<organism evidence="4 5">
    <name type="scientific">Neurospora crassa (strain ATCC 24698 / 74-OR23-1A / CBS 708.71 / DSM 1257 / FGSC 987)</name>
    <dbReference type="NCBI Taxonomy" id="367110"/>
    <lineage>
        <taxon>Eukaryota</taxon>
        <taxon>Fungi</taxon>
        <taxon>Dikarya</taxon>
        <taxon>Ascomycota</taxon>
        <taxon>Pezizomycotina</taxon>
        <taxon>Sordariomycetes</taxon>
        <taxon>Sordariomycetidae</taxon>
        <taxon>Sordariales</taxon>
        <taxon>Sordariaceae</taxon>
        <taxon>Neurospora</taxon>
    </lineage>
</organism>
<keyword evidence="2" id="KW-0679">Respiratory chain</keyword>
<comment type="subcellular location">
    <subcellularLocation>
        <location evidence="2">Mitochondrion inner membrane</location>
        <topology evidence="2">Peripheral membrane protein</topology>
        <orientation evidence="2">Matrix side</orientation>
    </subcellularLocation>
</comment>
<dbReference type="VEuPathDB" id="FungiDB:NCU01142"/>